<dbReference type="Proteomes" id="UP000564573">
    <property type="component" value="Unassembled WGS sequence"/>
</dbReference>
<organism evidence="3 4">
    <name type="scientific">Prauserella sediminis</name>
    <dbReference type="NCBI Taxonomy" id="577680"/>
    <lineage>
        <taxon>Bacteria</taxon>
        <taxon>Bacillati</taxon>
        <taxon>Actinomycetota</taxon>
        <taxon>Actinomycetes</taxon>
        <taxon>Pseudonocardiales</taxon>
        <taxon>Pseudonocardiaceae</taxon>
        <taxon>Prauserella</taxon>
        <taxon>Prauserella salsuginis group</taxon>
    </lineage>
</organism>
<dbReference type="InterPro" id="IPR036526">
    <property type="entry name" value="C-N_Hydrolase_sf"/>
</dbReference>
<dbReference type="Pfam" id="PF00795">
    <property type="entry name" value="CN_hydrolase"/>
    <property type="match status" value="1"/>
</dbReference>
<sequence>MRIALLQLASPGEESVEDRIARVTGMVDAEHELADTDLLVLPEMWTAGYFSFEQYAARAEPFEGPTLAAARTWARTFDLLVHLGSFVEAGADGRLHNTSAVVAPDGTVVTAYRKVHLFGYGSRESELLTPGDQLGVGHVGGPTAGITTCYDLRFPELFRSLVDEGAEQLLVCAAWPAARLSHWRLFTSVRAVEQQAILIGCNAVGEQHGVVLGGHSRVVTPTGEVLVEAGTEEGFTYADVDPALPRQARAEFSALADRRWPVPAPVPTS</sequence>
<proteinExistence type="inferred from homology"/>
<dbReference type="AlphaFoldDB" id="A0A839XLK3"/>
<reference evidence="3 4" key="1">
    <citation type="submission" date="2020-08" db="EMBL/GenBank/DDBJ databases">
        <title>Sequencing the genomes of 1000 actinobacteria strains.</title>
        <authorList>
            <person name="Klenk H.-P."/>
        </authorList>
    </citation>
    <scope>NUCLEOTIDE SEQUENCE [LARGE SCALE GENOMIC DNA]</scope>
    <source>
        <strain evidence="3 4">DSM 45267</strain>
    </source>
</reference>
<accession>A0A839XLK3</accession>
<dbReference type="Gene3D" id="3.60.110.10">
    <property type="entry name" value="Carbon-nitrogen hydrolase"/>
    <property type="match status" value="1"/>
</dbReference>
<dbReference type="EMBL" id="JACIBS010000001">
    <property type="protein sequence ID" value="MBB3662414.1"/>
    <property type="molecule type" value="Genomic_DNA"/>
</dbReference>
<evidence type="ECO:0000313" key="3">
    <source>
        <dbReference type="EMBL" id="MBB3662414.1"/>
    </source>
</evidence>
<evidence type="ECO:0000256" key="1">
    <source>
        <dbReference type="ARBA" id="ARBA00010613"/>
    </source>
</evidence>
<name>A0A839XLK3_9PSEU</name>
<dbReference type="PANTHER" id="PTHR23088">
    <property type="entry name" value="NITRILASE-RELATED"/>
    <property type="match status" value="1"/>
</dbReference>
<protein>
    <submittedName>
        <fullName evidence="3">Putative amidohydrolase</fullName>
    </submittedName>
</protein>
<dbReference type="SUPFAM" id="SSF56317">
    <property type="entry name" value="Carbon-nitrogen hydrolase"/>
    <property type="match status" value="1"/>
</dbReference>
<evidence type="ECO:0000313" key="4">
    <source>
        <dbReference type="Proteomes" id="UP000564573"/>
    </source>
</evidence>
<dbReference type="GO" id="GO:0016787">
    <property type="term" value="F:hydrolase activity"/>
    <property type="evidence" value="ECO:0007669"/>
    <property type="project" value="UniProtKB-KW"/>
</dbReference>
<keyword evidence="3" id="KW-0378">Hydrolase</keyword>
<keyword evidence="4" id="KW-1185">Reference proteome</keyword>
<dbReference type="PROSITE" id="PS01227">
    <property type="entry name" value="UPF0012"/>
    <property type="match status" value="1"/>
</dbReference>
<dbReference type="InterPro" id="IPR001110">
    <property type="entry name" value="UPF0012_CS"/>
</dbReference>
<dbReference type="PROSITE" id="PS50263">
    <property type="entry name" value="CN_HYDROLASE"/>
    <property type="match status" value="1"/>
</dbReference>
<evidence type="ECO:0000259" key="2">
    <source>
        <dbReference type="PROSITE" id="PS50263"/>
    </source>
</evidence>
<dbReference type="PANTHER" id="PTHR23088:SF27">
    <property type="entry name" value="DEAMINATED GLUTATHIONE AMIDASE"/>
    <property type="match status" value="1"/>
</dbReference>
<comment type="caution">
    <text evidence="3">The sequence shown here is derived from an EMBL/GenBank/DDBJ whole genome shotgun (WGS) entry which is preliminary data.</text>
</comment>
<feature type="domain" description="CN hydrolase" evidence="2">
    <location>
        <begin position="1"/>
        <end position="242"/>
    </location>
</feature>
<comment type="similarity">
    <text evidence="1">Belongs to the carbon-nitrogen hydrolase superfamily. NIT1/NIT2 family.</text>
</comment>
<dbReference type="RefSeq" id="WP_183780245.1">
    <property type="nucleotide sequence ID" value="NZ_JACIBS010000001.1"/>
</dbReference>
<dbReference type="InterPro" id="IPR003010">
    <property type="entry name" value="C-N_Hydrolase"/>
</dbReference>
<gene>
    <name evidence="3" type="ORF">FB384_001318</name>
</gene>